<evidence type="ECO:0000256" key="1">
    <source>
        <dbReference type="ARBA" id="ARBA00004442"/>
    </source>
</evidence>
<evidence type="ECO:0000256" key="2">
    <source>
        <dbReference type="ARBA" id="ARBA00006304"/>
    </source>
</evidence>
<feature type="chain" id="PRO_5047119204" description="Type IV pilus biogenesis and competence protein PilQ" evidence="13">
    <location>
        <begin position="37"/>
        <end position="725"/>
    </location>
</feature>
<evidence type="ECO:0000256" key="11">
    <source>
        <dbReference type="ARBA" id="ARBA00025897"/>
    </source>
</evidence>
<dbReference type="Pfam" id="PF11741">
    <property type="entry name" value="AMIN"/>
    <property type="match status" value="2"/>
</dbReference>
<keyword evidence="7" id="KW-0472">Membrane</keyword>
<comment type="subcellular location">
    <subcellularLocation>
        <location evidence="1 12">Cell outer membrane</location>
    </subcellularLocation>
</comment>
<dbReference type="RefSeq" id="WP_224044217.1">
    <property type="nucleotide sequence ID" value="NZ_CAJZAH010000008.1"/>
</dbReference>
<dbReference type="Gene3D" id="3.30.1370.130">
    <property type="match status" value="1"/>
</dbReference>
<evidence type="ECO:0000256" key="7">
    <source>
        <dbReference type="ARBA" id="ARBA00023136"/>
    </source>
</evidence>
<evidence type="ECO:0000256" key="13">
    <source>
        <dbReference type="SAM" id="SignalP"/>
    </source>
</evidence>
<reference evidence="15 16" key="1">
    <citation type="submission" date="2021-08" db="EMBL/GenBank/DDBJ databases">
        <authorList>
            <person name="Peeters C."/>
        </authorList>
    </citation>
    <scope>NUCLEOTIDE SEQUENCE [LARGE SCALE GENOMIC DNA]</scope>
    <source>
        <strain evidence="15 16">LMG 21510</strain>
    </source>
</reference>
<keyword evidence="5 13" id="KW-0732">Signal</keyword>
<dbReference type="Pfam" id="PF03958">
    <property type="entry name" value="Secretin_N"/>
    <property type="match status" value="1"/>
</dbReference>
<dbReference type="Pfam" id="PF07660">
    <property type="entry name" value="STN"/>
    <property type="match status" value="1"/>
</dbReference>
<evidence type="ECO:0000256" key="8">
    <source>
        <dbReference type="ARBA" id="ARBA00023237"/>
    </source>
</evidence>
<evidence type="ECO:0000256" key="3">
    <source>
        <dbReference type="ARBA" id="ARBA00014124"/>
    </source>
</evidence>
<keyword evidence="16" id="KW-1185">Reference proteome</keyword>
<evidence type="ECO:0000256" key="9">
    <source>
        <dbReference type="ARBA" id="ARBA00023287"/>
    </source>
</evidence>
<sequence length="725" mass="77959">MTIRRWHRARTHACATLAWFAVAAALALPGAQRAHAQGGAPGSAPGNAIQQVEATTVGEQTVFTVTLQGPLAQPPADFTTQNPPKIALDFVGMGFAQGRAQYDYGGKLLKGANVVQIGDRTRVVLDLTRAASYRTQSRGNQFVVLIDNVAPASRSSAPTFAANNAQAQSQLSSRPALRQIDFRRGPDGAGRIVVDLSSRDGGVNIAQQGQNVVVDFLNTALPEHLRRRYDVSDFGTPVQGMRATDTNGNARLTIEPRGNWEYSSYQTDTQFVVEVRPIKEDPGKLISGPGYRGERLSLNFQNIDIRALLQVFADFTNLNIITSENVQGNLTLRLKDVPWDQALQIVLDAKGLASRRNGNVLWVAPRAELATKEKLELESQQQITDLEPIRSQVFQLNYQRAEDVRRMLIGGGTVGGTTGAAGVGAQAGAAAMGANRMLSRRGSLTADARTNQLFVSDVASKLEEVQSFLMKIDIPVRQVIIEARIVEADDKFSRNLGVKLGFAGSFNNARVGNTYNNVLPGATSDNGPFLSLPAGSINGASPANLAVSLFNSAATRFLALELSALEADGKGKIISSPRVVTANNIKALIEQGTELPYQAATSSGATSVQFRKANLKLEVTPQITPEGNVLLDVDVNKDSVGIQTTQGFAIDTKHVQTQVLVENGGTVVIGGIYTQTERNDVNKVPLLGDIPVVGYLFKNNARTNDRTELLVFLTPRILNDSVSLK</sequence>
<organism evidence="15 16">
    <name type="scientific">Cupriavidus respiraculi</name>
    <dbReference type="NCBI Taxonomy" id="195930"/>
    <lineage>
        <taxon>Bacteria</taxon>
        <taxon>Pseudomonadati</taxon>
        <taxon>Pseudomonadota</taxon>
        <taxon>Betaproteobacteria</taxon>
        <taxon>Burkholderiales</taxon>
        <taxon>Burkholderiaceae</taxon>
        <taxon>Cupriavidus</taxon>
    </lineage>
</organism>
<dbReference type="InterPro" id="IPR004845">
    <property type="entry name" value="T2SS_GspD_CS"/>
</dbReference>
<dbReference type="Gene3D" id="2.60.40.3500">
    <property type="match status" value="1"/>
</dbReference>
<dbReference type="InterPro" id="IPR038591">
    <property type="entry name" value="NolW-like_sf"/>
</dbReference>
<protein>
    <recommendedName>
        <fullName evidence="3">Type IV pilus biogenesis and competence protein PilQ</fullName>
    </recommendedName>
</protein>
<keyword evidence="9" id="KW-0178">Competence</keyword>
<dbReference type="InterPro" id="IPR011662">
    <property type="entry name" value="Secretin/TonB_short_N"/>
</dbReference>
<evidence type="ECO:0000313" key="15">
    <source>
        <dbReference type="EMBL" id="CAG9182765.1"/>
    </source>
</evidence>
<keyword evidence="4 12" id="KW-0813">Transport</keyword>
<feature type="signal peptide" evidence="13">
    <location>
        <begin position="1"/>
        <end position="36"/>
    </location>
</feature>
<evidence type="ECO:0000259" key="14">
    <source>
        <dbReference type="SMART" id="SM00965"/>
    </source>
</evidence>
<dbReference type="NCBIfam" id="TIGR02515">
    <property type="entry name" value="IV_pilus_PilQ"/>
    <property type="match status" value="1"/>
</dbReference>
<dbReference type="InterPro" id="IPR013355">
    <property type="entry name" value="Pilus_4_PilQ"/>
</dbReference>
<dbReference type="Gene3D" id="2.60.40.3470">
    <property type="match status" value="1"/>
</dbReference>
<dbReference type="InterPro" id="IPR004846">
    <property type="entry name" value="T2SS/T3SS_dom"/>
</dbReference>
<dbReference type="Proteomes" id="UP000721236">
    <property type="component" value="Unassembled WGS sequence"/>
</dbReference>
<dbReference type="Gene3D" id="3.30.1370.120">
    <property type="match status" value="1"/>
</dbReference>
<evidence type="ECO:0000256" key="10">
    <source>
        <dbReference type="ARBA" id="ARBA00024678"/>
    </source>
</evidence>
<dbReference type="PANTHER" id="PTHR30604">
    <property type="entry name" value="PROTEIN TRANSPORT PROTEIN HOFQ"/>
    <property type="match status" value="1"/>
</dbReference>
<dbReference type="PROSITE" id="PS00875">
    <property type="entry name" value="T2SP_D"/>
    <property type="match status" value="1"/>
</dbReference>
<dbReference type="InterPro" id="IPR021731">
    <property type="entry name" value="AMIN_dom"/>
</dbReference>
<evidence type="ECO:0000256" key="12">
    <source>
        <dbReference type="RuleBase" id="RU004004"/>
    </source>
</evidence>
<comment type="function">
    <text evidence="10">Required for type IV pilus biogenesis and competence. Could function as a pore for exit of the pilus but also as a channel for entry of heme and antimicrobial agents and uptake of transforming DNA.</text>
</comment>
<accession>A0ABM8XR55</accession>
<dbReference type="PRINTS" id="PR00811">
    <property type="entry name" value="BCTERIALGSPD"/>
</dbReference>
<dbReference type="InterPro" id="IPR005644">
    <property type="entry name" value="NolW-like"/>
</dbReference>
<proteinExistence type="inferred from homology"/>
<evidence type="ECO:0000256" key="4">
    <source>
        <dbReference type="ARBA" id="ARBA00022448"/>
    </source>
</evidence>
<keyword evidence="6" id="KW-0653">Protein transport</keyword>
<evidence type="ECO:0000256" key="6">
    <source>
        <dbReference type="ARBA" id="ARBA00022927"/>
    </source>
</evidence>
<evidence type="ECO:0000313" key="16">
    <source>
        <dbReference type="Proteomes" id="UP000721236"/>
    </source>
</evidence>
<gene>
    <name evidence="15" type="primary">pilQ</name>
    <name evidence="15" type="ORF">LMG21510_04663</name>
</gene>
<comment type="similarity">
    <text evidence="2">Belongs to the bacterial secretin family. PilQ subfamily.</text>
</comment>
<dbReference type="Pfam" id="PF00263">
    <property type="entry name" value="Secretin"/>
    <property type="match status" value="1"/>
</dbReference>
<dbReference type="PANTHER" id="PTHR30604:SF1">
    <property type="entry name" value="DNA UTILIZATION PROTEIN HOFQ"/>
    <property type="match status" value="1"/>
</dbReference>
<comment type="caution">
    <text evidence="15">The sequence shown here is derived from an EMBL/GenBank/DDBJ whole genome shotgun (WGS) entry which is preliminary data.</text>
</comment>
<feature type="domain" description="Secretin/TonB short N-terminal" evidence="14">
    <location>
        <begin position="318"/>
        <end position="366"/>
    </location>
</feature>
<keyword evidence="8" id="KW-0998">Cell outer membrane</keyword>
<evidence type="ECO:0000256" key="5">
    <source>
        <dbReference type="ARBA" id="ARBA00022729"/>
    </source>
</evidence>
<dbReference type="InterPro" id="IPR051808">
    <property type="entry name" value="Type_IV_pilus_biogenesis"/>
</dbReference>
<dbReference type="EMBL" id="CAJZAH010000008">
    <property type="protein sequence ID" value="CAG9182765.1"/>
    <property type="molecule type" value="Genomic_DNA"/>
</dbReference>
<comment type="subunit">
    <text evidence="11">Homododecamer. Tetramer of trimer.</text>
</comment>
<dbReference type="SMART" id="SM00965">
    <property type="entry name" value="STN"/>
    <property type="match status" value="1"/>
</dbReference>
<name>A0ABM8XR55_9BURK</name>
<dbReference type="InterPro" id="IPR001775">
    <property type="entry name" value="GspD/PilQ"/>
</dbReference>